<comment type="function">
    <text evidence="1">Catalyzes the activation of phenylacetic acid (PA) to phenylacetyl-CoA (PA-CoA).</text>
</comment>
<dbReference type="Pfam" id="PF00501">
    <property type="entry name" value="AMP-binding"/>
    <property type="match status" value="1"/>
</dbReference>
<dbReference type="GO" id="GO:0016874">
    <property type="term" value="F:ligase activity"/>
    <property type="evidence" value="ECO:0007669"/>
    <property type="project" value="UniProtKB-KW"/>
</dbReference>
<keyword evidence="1 4" id="KW-0436">Ligase</keyword>
<dbReference type="CDD" id="cd05913">
    <property type="entry name" value="PaaK"/>
    <property type="match status" value="1"/>
</dbReference>
<gene>
    <name evidence="4" type="ORF">QBE51_09685</name>
</gene>
<proteinExistence type="inferred from homology"/>
<dbReference type="SUPFAM" id="SSF56801">
    <property type="entry name" value="Acetyl-CoA synthetase-like"/>
    <property type="match status" value="1"/>
</dbReference>
<dbReference type="Gene3D" id="3.40.50.12780">
    <property type="entry name" value="N-terminal domain of ligase-like"/>
    <property type="match status" value="1"/>
</dbReference>
<evidence type="ECO:0000313" key="5">
    <source>
        <dbReference type="Proteomes" id="UP001486565"/>
    </source>
</evidence>
<dbReference type="PANTHER" id="PTHR43439:SF1">
    <property type="entry name" value="PHENYLACETATE-COENZYME A LIGASE"/>
    <property type="match status" value="1"/>
</dbReference>
<evidence type="ECO:0000259" key="2">
    <source>
        <dbReference type="Pfam" id="PF00501"/>
    </source>
</evidence>
<keyword evidence="1" id="KW-0547">Nucleotide-binding</keyword>
<dbReference type="InterPro" id="IPR051414">
    <property type="entry name" value="Adenylate-forming_Reductase"/>
</dbReference>
<comment type="similarity">
    <text evidence="1">Belongs to the phenylacetyl-CoA ligase family.</text>
</comment>
<dbReference type="Proteomes" id="UP001486565">
    <property type="component" value="Chromosome"/>
</dbReference>
<comment type="pathway">
    <text evidence="1">Aromatic compound metabolism; phenylacetate degradation.</text>
</comment>
<name>A0ABZ2Y3A5_9FIRM</name>
<dbReference type="InterPro" id="IPR045851">
    <property type="entry name" value="AMP-bd_C_sf"/>
</dbReference>
<dbReference type="Pfam" id="PF14535">
    <property type="entry name" value="AMP-binding_C_2"/>
    <property type="match status" value="1"/>
</dbReference>
<dbReference type="EC" id="6.2.1.30" evidence="1"/>
<evidence type="ECO:0000259" key="3">
    <source>
        <dbReference type="Pfam" id="PF14535"/>
    </source>
</evidence>
<organism evidence="4 5">
    <name type="scientific">Defluviitalea saccharophila</name>
    <dbReference type="NCBI Taxonomy" id="879970"/>
    <lineage>
        <taxon>Bacteria</taxon>
        <taxon>Bacillati</taxon>
        <taxon>Bacillota</taxon>
        <taxon>Clostridia</taxon>
        <taxon>Lachnospirales</taxon>
        <taxon>Defluviitaleaceae</taxon>
        <taxon>Defluviitalea</taxon>
    </lineage>
</organism>
<reference evidence="4 5" key="1">
    <citation type="submission" date="2023-03" db="EMBL/GenBank/DDBJ databases">
        <title>Novel Species.</title>
        <authorList>
            <person name="Ma S."/>
        </authorList>
    </citation>
    <scope>NUCLEOTIDE SEQUENCE [LARGE SCALE GENOMIC DNA]</scope>
    <source>
        <strain evidence="4 5">LIND6LT2</strain>
    </source>
</reference>
<dbReference type="Gene3D" id="3.30.300.30">
    <property type="match status" value="1"/>
</dbReference>
<sequence>MIWNEHIECMGREEMRELQGKRLRQTVERVYYNVPFYRKKMQELGLEPGDIKGIEDLEKLPFTTKQDLRDNYPYDLFAVPMSEVVRVHASSGTTGRPTVVGYTRKDLTTWSEVVARCLYASGVKKNDIIQIAYGYGLFTGGLGLHYGSEMIGATVIPISGGNTQKQIQLMKDFGSTVLACTPSYALYLAEAMEEMGVDPKELSLRVGIFGAEPWTEEMRKEIETKLHIKAIDIFGLSEIIGPGVSCECHMQNGLHINEDHFIPETVDPNTLKPVPKGEVGELVFTAITKEALPLLRYRTRDLTALHEEQCECGRTLTRMEKCKGRSDDMLIIRGVNVFPSQIESVLLNMGETKPHYLLIVDRVNNLDILEVWVEVEGSFFSDEIRKLEALTAKIKHQIESTLGISVKVKLVEPKTIERTEGKAKRVIDRRKI</sequence>
<dbReference type="EMBL" id="CP121687">
    <property type="protein sequence ID" value="WZL69071.1"/>
    <property type="molecule type" value="Genomic_DNA"/>
</dbReference>
<dbReference type="InterPro" id="IPR028154">
    <property type="entry name" value="AMP-dep_Lig_C"/>
</dbReference>
<dbReference type="PANTHER" id="PTHR43439">
    <property type="entry name" value="PHENYLACETATE-COENZYME A LIGASE"/>
    <property type="match status" value="1"/>
</dbReference>
<comment type="catalytic activity">
    <reaction evidence="1">
        <text>2-phenylacetate + ATP + CoA = phenylacetyl-CoA + AMP + diphosphate</text>
        <dbReference type="Rhea" id="RHEA:20956"/>
        <dbReference type="ChEBI" id="CHEBI:18401"/>
        <dbReference type="ChEBI" id="CHEBI:30616"/>
        <dbReference type="ChEBI" id="CHEBI:33019"/>
        <dbReference type="ChEBI" id="CHEBI:57287"/>
        <dbReference type="ChEBI" id="CHEBI:57390"/>
        <dbReference type="ChEBI" id="CHEBI:456215"/>
        <dbReference type="EC" id="6.2.1.30"/>
    </reaction>
</comment>
<keyword evidence="5" id="KW-1185">Reference proteome</keyword>
<dbReference type="InterPro" id="IPR000873">
    <property type="entry name" value="AMP-dep_synth/lig_dom"/>
</dbReference>
<accession>A0ABZ2Y3A5</accession>
<dbReference type="InterPro" id="IPR011880">
    <property type="entry name" value="PA_CoA_ligase"/>
</dbReference>
<protein>
    <recommendedName>
        <fullName evidence="1">Phenylacetate-coenzyme A ligase</fullName>
        <ecNumber evidence="1">6.2.1.30</ecNumber>
    </recommendedName>
    <alternativeName>
        <fullName evidence="1">Phenylacetyl-CoA ligase</fullName>
    </alternativeName>
</protein>
<dbReference type="InterPro" id="IPR042099">
    <property type="entry name" value="ANL_N_sf"/>
</dbReference>
<dbReference type="PIRSF" id="PIRSF006444">
    <property type="entry name" value="PaaK"/>
    <property type="match status" value="1"/>
</dbReference>
<feature type="domain" description="AMP-dependent synthetase/ligase" evidence="2">
    <location>
        <begin position="81"/>
        <end position="284"/>
    </location>
</feature>
<dbReference type="RefSeq" id="WP_341876074.1">
    <property type="nucleotide sequence ID" value="NZ_CP121687.1"/>
</dbReference>
<evidence type="ECO:0000256" key="1">
    <source>
        <dbReference type="PIRNR" id="PIRNR006444"/>
    </source>
</evidence>
<feature type="domain" description="AMP-dependent ligase C-terminal" evidence="3">
    <location>
        <begin position="334"/>
        <end position="430"/>
    </location>
</feature>
<evidence type="ECO:0000313" key="4">
    <source>
        <dbReference type="EMBL" id="WZL69071.1"/>
    </source>
</evidence>